<sequence length="100" mass="11410">MEQVEIFKALSNKTRLEILGWLKEPALHFPDQPNPDFETVGVCVGQIQIKSGLSQSTISEYLSILQRADLISSTRVGQWTYYKRNQEGLEKLSKIINTEL</sequence>
<evidence type="ECO:0000256" key="2">
    <source>
        <dbReference type="ARBA" id="ARBA00023125"/>
    </source>
</evidence>
<dbReference type="Pfam" id="PF01022">
    <property type="entry name" value="HTH_5"/>
    <property type="match status" value="1"/>
</dbReference>
<organism evidence="6 7">
    <name type="scientific">Pedobacter zeae</name>
    <dbReference type="NCBI Taxonomy" id="1737356"/>
    <lineage>
        <taxon>Bacteria</taxon>
        <taxon>Pseudomonadati</taxon>
        <taxon>Bacteroidota</taxon>
        <taxon>Sphingobacteriia</taxon>
        <taxon>Sphingobacteriales</taxon>
        <taxon>Sphingobacteriaceae</taxon>
        <taxon>Pedobacter</taxon>
    </lineage>
</organism>
<dbReference type="RefSeq" id="WP_183765921.1">
    <property type="nucleotide sequence ID" value="NZ_BMHZ01000003.1"/>
</dbReference>
<dbReference type="Gene3D" id="1.10.10.10">
    <property type="entry name" value="Winged helix-like DNA-binding domain superfamily/Winged helix DNA-binding domain"/>
    <property type="match status" value="1"/>
</dbReference>
<reference evidence="8" key="2">
    <citation type="journal article" date="2019" name="Int. J. Syst. Evol. Microbiol.">
        <title>The Global Catalogue of Microorganisms (GCM) 10K type strain sequencing project: providing services to taxonomists for standard genome sequencing and annotation.</title>
        <authorList>
            <consortium name="The Broad Institute Genomics Platform"/>
            <consortium name="The Broad Institute Genome Sequencing Center for Infectious Disease"/>
            <person name="Wu L."/>
            <person name="Ma J."/>
        </authorList>
    </citation>
    <scope>NUCLEOTIDE SEQUENCE [LARGE SCALE GENOMIC DNA]</scope>
    <source>
        <strain evidence="8">CGMCC 1.15287</strain>
    </source>
</reference>
<feature type="domain" description="HTH arsR-type" evidence="4">
    <location>
        <begin position="1"/>
        <end position="100"/>
    </location>
</feature>
<evidence type="ECO:0000259" key="4">
    <source>
        <dbReference type="PROSITE" id="PS50987"/>
    </source>
</evidence>
<comment type="caution">
    <text evidence="6">The sequence shown here is derived from an EMBL/GenBank/DDBJ whole genome shotgun (WGS) entry which is preliminary data.</text>
</comment>
<evidence type="ECO:0000256" key="3">
    <source>
        <dbReference type="ARBA" id="ARBA00023163"/>
    </source>
</evidence>
<keyword evidence="2" id="KW-0238">DNA-binding</keyword>
<dbReference type="PANTHER" id="PTHR33154:SF33">
    <property type="entry name" value="TRANSCRIPTIONAL REPRESSOR SDPR"/>
    <property type="match status" value="1"/>
</dbReference>
<evidence type="ECO:0000313" key="8">
    <source>
        <dbReference type="Proteomes" id="UP000642938"/>
    </source>
</evidence>
<dbReference type="EMBL" id="BMHZ01000003">
    <property type="protein sequence ID" value="GGH10356.1"/>
    <property type="molecule type" value="Genomic_DNA"/>
</dbReference>
<dbReference type="InterPro" id="IPR011991">
    <property type="entry name" value="ArsR-like_HTH"/>
</dbReference>
<proteinExistence type="predicted"/>
<dbReference type="InterPro" id="IPR036390">
    <property type="entry name" value="WH_DNA-bd_sf"/>
</dbReference>
<keyword evidence="8" id="KW-1185">Reference proteome</keyword>
<dbReference type="InterPro" id="IPR036388">
    <property type="entry name" value="WH-like_DNA-bd_sf"/>
</dbReference>
<dbReference type="CDD" id="cd00090">
    <property type="entry name" value="HTH_ARSR"/>
    <property type="match status" value="1"/>
</dbReference>
<dbReference type="SUPFAM" id="SSF46785">
    <property type="entry name" value="Winged helix' DNA-binding domain"/>
    <property type="match status" value="1"/>
</dbReference>
<evidence type="ECO:0000256" key="1">
    <source>
        <dbReference type="ARBA" id="ARBA00023015"/>
    </source>
</evidence>
<dbReference type="Proteomes" id="UP000532273">
    <property type="component" value="Unassembled WGS sequence"/>
</dbReference>
<protein>
    <submittedName>
        <fullName evidence="6">ArsR family transcriptional regulator</fullName>
    </submittedName>
    <submittedName>
        <fullName evidence="5">HTH-type transcriptional regulator YbzH</fullName>
    </submittedName>
</protein>
<dbReference type="GO" id="GO:0003677">
    <property type="term" value="F:DNA binding"/>
    <property type="evidence" value="ECO:0007669"/>
    <property type="project" value="UniProtKB-KW"/>
</dbReference>
<reference evidence="5" key="4">
    <citation type="submission" date="2024-05" db="EMBL/GenBank/DDBJ databases">
        <authorList>
            <person name="Sun Q."/>
            <person name="Zhou Y."/>
        </authorList>
    </citation>
    <scope>NUCLEOTIDE SEQUENCE</scope>
    <source>
        <strain evidence="5">CGMCC 1.15287</strain>
    </source>
</reference>
<accession>A0A7W6KEJ9</accession>
<dbReference type="SMART" id="SM00418">
    <property type="entry name" value="HTH_ARSR"/>
    <property type="match status" value="1"/>
</dbReference>
<dbReference type="GO" id="GO:0003700">
    <property type="term" value="F:DNA-binding transcription factor activity"/>
    <property type="evidence" value="ECO:0007669"/>
    <property type="project" value="InterPro"/>
</dbReference>
<evidence type="ECO:0000313" key="7">
    <source>
        <dbReference type="Proteomes" id="UP000532273"/>
    </source>
</evidence>
<dbReference type="PANTHER" id="PTHR33154">
    <property type="entry name" value="TRANSCRIPTIONAL REGULATOR, ARSR FAMILY"/>
    <property type="match status" value="1"/>
</dbReference>
<name>A0A7W6KEJ9_9SPHI</name>
<dbReference type="PROSITE" id="PS50987">
    <property type="entry name" value="HTH_ARSR_2"/>
    <property type="match status" value="1"/>
</dbReference>
<dbReference type="InterPro" id="IPR001845">
    <property type="entry name" value="HTH_ArsR_DNA-bd_dom"/>
</dbReference>
<dbReference type="EMBL" id="JACIEF010000003">
    <property type="protein sequence ID" value="MBB4109112.1"/>
    <property type="molecule type" value="Genomic_DNA"/>
</dbReference>
<keyword evidence="1" id="KW-0805">Transcription regulation</keyword>
<keyword evidence="3" id="KW-0804">Transcription</keyword>
<evidence type="ECO:0000313" key="5">
    <source>
        <dbReference type="EMBL" id="GGH10356.1"/>
    </source>
</evidence>
<dbReference type="AlphaFoldDB" id="A0A7W6KEJ9"/>
<dbReference type="InterPro" id="IPR051081">
    <property type="entry name" value="HTH_MetalResp_TranReg"/>
</dbReference>
<evidence type="ECO:0000313" key="6">
    <source>
        <dbReference type="EMBL" id="MBB4109112.1"/>
    </source>
</evidence>
<gene>
    <name evidence="5" type="primary">ybzH</name>
    <name evidence="5" type="ORF">GCM10007422_28940</name>
    <name evidence="6" type="ORF">GGQ60_003121</name>
</gene>
<reference evidence="6 7" key="3">
    <citation type="submission" date="2020-08" db="EMBL/GenBank/DDBJ databases">
        <title>Genomic Encyclopedia of Type Strains, Phase IV (KMG-IV): sequencing the most valuable type-strain genomes for metagenomic binning, comparative biology and taxonomic classification.</title>
        <authorList>
            <person name="Goeker M."/>
        </authorList>
    </citation>
    <scope>NUCLEOTIDE SEQUENCE [LARGE SCALE GENOMIC DNA]</scope>
    <source>
        <strain evidence="6 7">DSM 100774</strain>
    </source>
</reference>
<dbReference type="Proteomes" id="UP000642938">
    <property type="component" value="Unassembled WGS sequence"/>
</dbReference>
<reference evidence="5" key="1">
    <citation type="journal article" date="2014" name="Int. J. Syst. Evol. Microbiol.">
        <title>Complete genome of a new Firmicutes species belonging to the dominant human colonic microbiota ('Ruminococcus bicirculans') reveals two chromosomes and a selective capacity to utilize plant glucans.</title>
        <authorList>
            <consortium name="NISC Comparative Sequencing Program"/>
            <person name="Wegmann U."/>
            <person name="Louis P."/>
            <person name="Goesmann A."/>
            <person name="Henrissat B."/>
            <person name="Duncan S.H."/>
            <person name="Flint H.J."/>
        </authorList>
    </citation>
    <scope>NUCLEOTIDE SEQUENCE</scope>
    <source>
        <strain evidence="5">CGMCC 1.15287</strain>
    </source>
</reference>